<dbReference type="Proteomes" id="UP001417504">
    <property type="component" value="Unassembled WGS sequence"/>
</dbReference>
<dbReference type="EMBL" id="JBBNAE010000001">
    <property type="protein sequence ID" value="KAK9154012.1"/>
    <property type="molecule type" value="Genomic_DNA"/>
</dbReference>
<evidence type="ECO:0000313" key="2">
    <source>
        <dbReference type="EMBL" id="KAK9154012.1"/>
    </source>
</evidence>
<organism evidence="2 3">
    <name type="scientific">Stephania japonica</name>
    <dbReference type="NCBI Taxonomy" id="461633"/>
    <lineage>
        <taxon>Eukaryota</taxon>
        <taxon>Viridiplantae</taxon>
        <taxon>Streptophyta</taxon>
        <taxon>Embryophyta</taxon>
        <taxon>Tracheophyta</taxon>
        <taxon>Spermatophyta</taxon>
        <taxon>Magnoliopsida</taxon>
        <taxon>Ranunculales</taxon>
        <taxon>Menispermaceae</taxon>
        <taxon>Menispermoideae</taxon>
        <taxon>Cissampelideae</taxon>
        <taxon>Stephania</taxon>
    </lineage>
</organism>
<keyword evidence="3" id="KW-1185">Reference proteome</keyword>
<reference evidence="2 3" key="1">
    <citation type="submission" date="2024-01" db="EMBL/GenBank/DDBJ databases">
        <title>Genome assemblies of Stephania.</title>
        <authorList>
            <person name="Yang L."/>
        </authorList>
    </citation>
    <scope>NUCLEOTIDE SEQUENCE [LARGE SCALE GENOMIC DNA]</scope>
    <source>
        <strain evidence="2">QJT</strain>
        <tissue evidence="2">Leaf</tissue>
    </source>
</reference>
<comment type="caution">
    <text evidence="2">The sequence shown here is derived from an EMBL/GenBank/DDBJ whole genome shotgun (WGS) entry which is preliminary data.</text>
</comment>
<name>A0AAP0PRQ8_9MAGN</name>
<feature type="region of interest" description="Disordered" evidence="1">
    <location>
        <begin position="48"/>
        <end position="80"/>
    </location>
</feature>
<feature type="compositionally biased region" description="Low complexity" evidence="1">
    <location>
        <begin position="52"/>
        <end position="70"/>
    </location>
</feature>
<feature type="compositionally biased region" description="Pro residues" evidence="1">
    <location>
        <begin position="187"/>
        <end position="196"/>
    </location>
</feature>
<sequence>MNDGLGLNIIYLIKPKSHLLIIIRSKAIVFLIKPSPIKTPHLYPSHDSHPIPHLTTHPTHTLHNARLSSQPKPPKEPSPSLSTLLTFQHFVILCSLSLSLSESPHVAAVGEEILIFIIIIIISRPISQLQFLQFLLHFLQRRPNSLPRRPRTTTTTTAAAAAKPTTTPTAVDLPPRPPRLPLTHPKAPLPLHPINPQPLHLEMRAASRLRRPDRGLLH</sequence>
<proteinExistence type="predicted"/>
<accession>A0AAP0PRQ8</accession>
<evidence type="ECO:0000256" key="1">
    <source>
        <dbReference type="SAM" id="MobiDB-lite"/>
    </source>
</evidence>
<dbReference type="AlphaFoldDB" id="A0AAP0PRQ8"/>
<feature type="compositionally biased region" description="Low complexity" evidence="1">
    <location>
        <begin position="152"/>
        <end position="170"/>
    </location>
</feature>
<evidence type="ECO:0000313" key="3">
    <source>
        <dbReference type="Proteomes" id="UP001417504"/>
    </source>
</evidence>
<feature type="region of interest" description="Disordered" evidence="1">
    <location>
        <begin position="145"/>
        <end position="196"/>
    </location>
</feature>
<gene>
    <name evidence="2" type="ORF">Sjap_001492</name>
</gene>
<protein>
    <submittedName>
        <fullName evidence="2">Uncharacterized protein</fullName>
    </submittedName>
</protein>